<organism evidence="2 3">
    <name type="scientific">Nitrosomonas stercoris</name>
    <dbReference type="NCBI Taxonomy" id="1444684"/>
    <lineage>
        <taxon>Bacteria</taxon>
        <taxon>Pseudomonadati</taxon>
        <taxon>Pseudomonadota</taxon>
        <taxon>Betaproteobacteria</taxon>
        <taxon>Nitrosomonadales</taxon>
        <taxon>Nitrosomonadaceae</taxon>
        <taxon>Nitrosomonas</taxon>
    </lineage>
</organism>
<dbReference type="GO" id="GO:0003677">
    <property type="term" value="F:DNA binding"/>
    <property type="evidence" value="ECO:0007669"/>
    <property type="project" value="InterPro"/>
</dbReference>
<dbReference type="Proteomes" id="UP000316473">
    <property type="component" value="Chromosome"/>
</dbReference>
<dbReference type="GO" id="GO:0004803">
    <property type="term" value="F:transposase activity"/>
    <property type="evidence" value="ECO:0007669"/>
    <property type="project" value="InterPro"/>
</dbReference>
<dbReference type="InterPro" id="IPR002686">
    <property type="entry name" value="Transposase_17"/>
</dbReference>
<accession>A0A4Y1YMV2</accession>
<name>A0A4Y1YMV2_9PROT</name>
<dbReference type="AlphaFoldDB" id="A0A4Y1YMV2"/>
<evidence type="ECO:0000259" key="1">
    <source>
        <dbReference type="SMART" id="SM01321"/>
    </source>
</evidence>
<protein>
    <recommendedName>
        <fullName evidence="1">Transposase IS200-like domain-containing protein</fullName>
    </recommendedName>
</protein>
<dbReference type="InterPro" id="IPR036515">
    <property type="entry name" value="Transposase_17_sf"/>
</dbReference>
<dbReference type="Pfam" id="PF01797">
    <property type="entry name" value="Y1_Tnp"/>
    <property type="match status" value="1"/>
</dbReference>
<dbReference type="EMBL" id="AP019755">
    <property type="protein sequence ID" value="BBL34147.1"/>
    <property type="molecule type" value="Genomic_DNA"/>
</dbReference>
<feature type="domain" description="Transposase IS200-like" evidence="1">
    <location>
        <begin position="1"/>
        <end position="108"/>
    </location>
</feature>
<dbReference type="PANTHER" id="PTHR34322">
    <property type="entry name" value="TRANSPOSASE, Y1_TNP DOMAIN-CONTAINING"/>
    <property type="match status" value="1"/>
</dbReference>
<dbReference type="KEGG" id="nst:Nstercoris_00376"/>
<gene>
    <name evidence="2" type="ORF">Nstercoris_00376</name>
</gene>
<dbReference type="GO" id="GO:0006313">
    <property type="term" value="P:DNA transposition"/>
    <property type="evidence" value="ECO:0007669"/>
    <property type="project" value="InterPro"/>
</dbReference>
<sequence>MTSRGDRRENIYEDEEDWLKFLGIFQTVIANYNWLCHGYCLMDNHYHLILETPDGNLSKGMRQLNGVYTQTSNRRHKRSGHLFQGRYKAILVDKNHYLLELSRYVVLNPLRARNMVSRLEDWPWSSYLAMVGDTPKPEWLTTDWILSLFDKRKKIAQEQYRQFVLEGVQHQPEIWSNLKGQIYLGDETFIAEMQKKIRKEKDDLNIPR</sequence>
<dbReference type="Gene3D" id="3.30.70.1290">
    <property type="entry name" value="Transposase IS200-like"/>
    <property type="match status" value="1"/>
</dbReference>
<dbReference type="PANTHER" id="PTHR34322:SF2">
    <property type="entry name" value="TRANSPOSASE IS200-LIKE DOMAIN-CONTAINING PROTEIN"/>
    <property type="match status" value="1"/>
</dbReference>
<evidence type="ECO:0000313" key="2">
    <source>
        <dbReference type="EMBL" id="BBL34147.1"/>
    </source>
</evidence>
<evidence type="ECO:0000313" key="3">
    <source>
        <dbReference type="Proteomes" id="UP000316473"/>
    </source>
</evidence>
<keyword evidence="3" id="KW-1185">Reference proteome</keyword>
<dbReference type="SUPFAM" id="SSF143422">
    <property type="entry name" value="Transposase IS200-like"/>
    <property type="match status" value="1"/>
</dbReference>
<dbReference type="SMART" id="SM01321">
    <property type="entry name" value="Y1_Tnp"/>
    <property type="match status" value="1"/>
</dbReference>
<reference evidence="2 3" key="1">
    <citation type="submission" date="2019-06" db="EMBL/GenBank/DDBJ databases">
        <title>Nitrosomonas stercoris KYUHI-S whole genome shotgun sequence.</title>
        <authorList>
            <person name="Nakagawa T."/>
            <person name="Tsuchiya Y."/>
            <person name="Takahashi R."/>
        </authorList>
    </citation>
    <scope>NUCLEOTIDE SEQUENCE [LARGE SCALE GENOMIC DNA]</scope>
    <source>
        <strain evidence="2 3">KYUHI-S</strain>
    </source>
</reference>
<proteinExistence type="predicted"/>